<dbReference type="AlphaFoldDB" id="A0A6A3LQD6"/>
<evidence type="ECO:0000313" key="4">
    <source>
        <dbReference type="EMBL" id="KAE9336752.1"/>
    </source>
</evidence>
<dbReference type="Pfam" id="PF02458">
    <property type="entry name" value="Transferase"/>
    <property type="match status" value="1"/>
</dbReference>
<keyword evidence="5" id="KW-1185">Reference proteome</keyword>
<accession>A0A6A3LQD6</accession>
<dbReference type="EMBL" id="QXFU01000790">
    <property type="protein sequence ID" value="KAE9020530.1"/>
    <property type="molecule type" value="Genomic_DNA"/>
</dbReference>
<dbReference type="InterPro" id="IPR023213">
    <property type="entry name" value="CAT-like_dom_sf"/>
</dbReference>
<dbReference type="Proteomes" id="UP000434957">
    <property type="component" value="Unassembled WGS sequence"/>
</dbReference>
<sequence length="631" mass="68799">MEGDAIGGWRMQLSPVDTRMLRFGLRVLFVFPPPSSSASPYDHKKLRQSFGQLLHEDIPFVKYAERFRDEENGGFCLNYRHGAQEKQCLEFEELSALTRMEEVLETTPLDFIPARPDTQVLCVKCCLLIDGALVIGVNADHCVVDAEGLTLLMKRWSHHYDDVATSTSAHLSHDRRQLIPSRPNSSTKPHPEYACACHASTQSQMHVDPVASSSSGFATSQQRFHLSPRELRDLKTFAAFGDETPPFSTLDCVTALLTWLITRCRGHRDAVQVSTALNLRRRMQPPLPDHFTGNAVLPALSRHPAQDFEASNSSPCARSLHAIARRIRESVTKFTDAYIRDTISLLAAHTVDPDALQSAARFASGPDLLFSSWRGLGMTDVDFGSRPTYVGPPALQPCDGVVIFLDQVDSQPGLDALVFLEDKTMHKLLGLWQLDVFVHTGTPPRAARFDLPPSPSVVRERPSVVKIPTSSMGKIEDRLAELGYELPAAGAPKGNYVNVVRTGDYIYTAGHLPVTAAGELITGKLGKDLTTEEGYAAAQRVALALLATLKKELGELDHIKRVVKLTGFVNCVDTFTAQPGVINGASDAVAAIFGDKGKHARSAVGTNALPLNVAVEIEAVVEVEAGAPSLT</sequence>
<evidence type="ECO:0000313" key="3">
    <source>
        <dbReference type="EMBL" id="KAE9020530.1"/>
    </source>
</evidence>
<dbReference type="InterPro" id="IPR035959">
    <property type="entry name" value="RutC-like_sf"/>
</dbReference>
<proteinExistence type="predicted"/>
<evidence type="ECO:0000256" key="1">
    <source>
        <dbReference type="SAM" id="MobiDB-lite"/>
    </source>
</evidence>
<evidence type="ECO:0000313" key="6">
    <source>
        <dbReference type="Proteomes" id="UP000435112"/>
    </source>
</evidence>
<dbReference type="CDD" id="cd02199">
    <property type="entry name" value="YjgF_YER057c_UK114_like_1"/>
    <property type="match status" value="1"/>
</dbReference>
<reference evidence="3 6" key="1">
    <citation type="submission" date="2018-09" db="EMBL/GenBank/DDBJ databases">
        <title>Genomic investigation of the strawberry pathogen Phytophthora fragariae indicates pathogenicity is determined by transcriptional variation in three key races.</title>
        <authorList>
            <person name="Adams T.M."/>
            <person name="Armitage A.D."/>
            <person name="Sobczyk M.K."/>
            <person name="Bates H.J."/>
            <person name="Dunwell J.M."/>
            <person name="Nellist C.F."/>
            <person name="Harrison R.J."/>
        </authorList>
    </citation>
    <scope>NUCLEOTIDE SEQUENCE [LARGE SCALE GENOMIC DNA]</scope>
    <source>
        <strain evidence="3 6">SCRP324</strain>
        <strain evidence="4 5">SCRP333</strain>
    </source>
</reference>
<organism evidence="3 6">
    <name type="scientific">Phytophthora rubi</name>
    <dbReference type="NCBI Taxonomy" id="129364"/>
    <lineage>
        <taxon>Eukaryota</taxon>
        <taxon>Sar</taxon>
        <taxon>Stramenopiles</taxon>
        <taxon>Oomycota</taxon>
        <taxon>Peronosporomycetes</taxon>
        <taxon>Peronosporales</taxon>
        <taxon>Peronosporaceae</taxon>
        <taxon>Phytophthora</taxon>
    </lineage>
</organism>
<dbReference type="EMBL" id="QXFT01000741">
    <property type="protein sequence ID" value="KAE9336752.1"/>
    <property type="molecule type" value="Genomic_DNA"/>
</dbReference>
<dbReference type="InterPro" id="IPR013813">
    <property type="entry name" value="Endoribo_LPSP/chorism_mut-like"/>
</dbReference>
<dbReference type="SUPFAM" id="SSF55298">
    <property type="entry name" value="YjgF-like"/>
    <property type="match status" value="1"/>
</dbReference>
<dbReference type="Proteomes" id="UP000435112">
    <property type="component" value="Unassembled WGS sequence"/>
</dbReference>
<evidence type="ECO:0000259" key="2">
    <source>
        <dbReference type="Pfam" id="PF14588"/>
    </source>
</evidence>
<dbReference type="Gene3D" id="3.30.559.10">
    <property type="entry name" value="Chloramphenicol acetyltransferase-like domain"/>
    <property type="match status" value="2"/>
</dbReference>
<protein>
    <recommendedName>
        <fullName evidence="2">Endoribonuclease L-PSP/chorismate mutase-like domain-containing protein</fullName>
    </recommendedName>
</protein>
<comment type="caution">
    <text evidence="3">The sequence shown here is derived from an EMBL/GenBank/DDBJ whole genome shotgun (WGS) entry which is preliminary data.</text>
</comment>
<dbReference type="PANTHER" id="PTHR43760">
    <property type="entry name" value="ENDORIBONUCLEASE-RELATED"/>
    <property type="match status" value="1"/>
</dbReference>
<feature type="region of interest" description="Disordered" evidence="1">
    <location>
        <begin position="171"/>
        <end position="192"/>
    </location>
</feature>
<gene>
    <name evidence="3" type="ORF">PR002_g12503</name>
    <name evidence="4" type="ORF">PR003_g12349</name>
</gene>
<dbReference type="Pfam" id="PF14588">
    <property type="entry name" value="YjgF_endoribonc"/>
    <property type="match status" value="1"/>
</dbReference>
<dbReference type="Gene3D" id="3.30.1330.40">
    <property type="entry name" value="RutC-like"/>
    <property type="match status" value="1"/>
</dbReference>
<evidence type="ECO:0000313" key="5">
    <source>
        <dbReference type="Proteomes" id="UP000434957"/>
    </source>
</evidence>
<feature type="domain" description="Endoribonuclease L-PSP/chorismate mutase-like" evidence="2">
    <location>
        <begin position="476"/>
        <end position="614"/>
    </location>
</feature>
<dbReference type="PANTHER" id="PTHR43760:SF1">
    <property type="entry name" value="ENDORIBONUCLEASE L-PSP_CHORISMATE MUTASE-LIKE DOMAIN-CONTAINING PROTEIN"/>
    <property type="match status" value="1"/>
</dbReference>
<dbReference type="OrthoDB" id="671439at2759"/>
<name>A0A6A3LQD6_9STRA</name>